<dbReference type="EMBL" id="JARIHO010000036">
    <property type="protein sequence ID" value="KAJ7331061.1"/>
    <property type="molecule type" value="Genomic_DNA"/>
</dbReference>
<evidence type="ECO:0000313" key="2">
    <source>
        <dbReference type="Proteomes" id="UP001218218"/>
    </source>
</evidence>
<feature type="non-terminal residue" evidence="1">
    <location>
        <position position="1"/>
    </location>
</feature>
<gene>
    <name evidence="1" type="ORF">DFH08DRAFT_618205</name>
</gene>
<name>A0AAD6ZNT3_9AGAR</name>
<comment type="caution">
    <text evidence="1">The sequence shown here is derived from an EMBL/GenBank/DDBJ whole genome shotgun (WGS) entry which is preliminary data.</text>
</comment>
<keyword evidence="2" id="KW-1185">Reference proteome</keyword>
<reference evidence="1" key="1">
    <citation type="submission" date="2023-03" db="EMBL/GenBank/DDBJ databases">
        <title>Massive genome expansion in bonnet fungi (Mycena s.s.) driven by repeated elements and novel gene families across ecological guilds.</title>
        <authorList>
            <consortium name="Lawrence Berkeley National Laboratory"/>
            <person name="Harder C.B."/>
            <person name="Miyauchi S."/>
            <person name="Viragh M."/>
            <person name="Kuo A."/>
            <person name="Thoen E."/>
            <person name="Andreopoulos B."/>
            <person name="Lu D."/>
            <person name="Skrede I."/>
            <person name="Drula E."/>
            <person name="Henrissat B."/>
            <person name="Morin E."/>
            <person name="Kohler A."/>
            <person name="Barry K."/>
            <person name="LaButti K."/>
            <person name="Morin E."/>
            <person name="Salamov A."/>
            <person name="Lipzen A."/>
            <person name="Mereny Z."/>
            <person name="Hegedus B."/>
            <person name="Baldrian P."/>
            <person name="Stursova M."/>
            <person name="Weitz H."/>
            <person name="Taylor A."/>
            <person name="Grigoriev I.V."/>
            <person name="Nagy L.G."/>
            <person name="Martin F."/>
            <person name="Kauserud H."/>
        </authorList>
    </citation>
    <scope>NUCLEOTIDE SEQUENCE</scope>
    <source>
        <strain evidence="1">CBHHK002</strain>
    </source>
</reference>
<protein>
    <recommendedName>
        <fullName evidence="3">Reverse transcriptase</fullName>
    </recommendedName>
</protein>
<feature type="non-terminal residue" evidence="1">
    <location>
        <position position="150"/>
    </location>
</feature>
<evidence type="ECO:0000313" key="1">
    <source>
        <dbReference type="EMBL" id="KAJ7331061.1"/>
    </source>
</evidence>
<evidence type="ECO:0008006" key="3">
    <source>
        <dbReference type="Google" id="ProtNLM"/>
    </source>
</evidence>
<sequence>VDTLEIRGICPACNIPEISEHIALECDTPSQKLIWTDRAAMVQKYRDWPKLNWGLVPGCNLVKFKSLQGKVTKHKGRLFTILVLVGRHLIWNLRVDRAITNPDRIITNSEIHNQWLKAVNSALQCDRMSTDKLRLGPLALKSQLVLNTWS</sequence>
<dbReference type="AlphaFoldDB" id="A0AAD6ZNT3"/>
<accession>A0AAD6ZNT3</accession>
<organism evidence="1 2">
    <name type="scientific">Mycena albidolilacea</name>
    <dbReference type="NCBI Taxonomy" id="1033008"/>
    <lineage>
        <taxon>Eukaryota</taxon>
        <taxon>Fungi</taxon>
        <taxon>Dikarya</taxon>
        <taxon>Basidiomycota</taxon>
        <taxon>Agaricomycotina</taxon>
        <taxon>Agaricomycetes</taxon>
        <taxon>Agaricomycetidae</taxon>
        <taxon>Agaricales</taxon>
        <taxon>Marasmiineae</taxon>
        <taxon>Mycenaceae</taxon>
        <taxon>Mycena</taxon>
    </lineage>
</organism>
<proteinExistence type="predicted"/>
<dbReference type="Proteomes" id="UP001218218">
    <property type="component" value="Unassembled WGS sequence"/>
</dbReference>